<dbReference type="AlphaFoldDB" id="A0A2S8FQE8"/>
<proteinExistence type="predicted"/>
<dbReference type="Proteomes" id="UP000238322">
    <property type="component" value="Unassembled WGS sequence"/>
</dbReference>
<evidence type="ECO:0000313" key="1">
    <source>
        <dbReference type="EMBL" id="PQO34413.1"/>
    </source>
</evidence>
<reference evidence="1 2" key="1">
    <citation type="submission" date="2018-02" db="EMBL/GenBank/DDBJ databases">
        <title>Comparative genomes isolates from brazilian mangrove.</title>
        <authorList>
            <person name="Araujo J.E."/>
            <person name="Taketani R.G."/>
            <person name="Silva M.C.P."/>
            <person name="Loureco M.V."/>
            <person name="Andreote F.D."/>
        </authorList>
    </citation>
    <scope>NUCLEOTIDE SEQUENCE [LARGE SCALE GENOMIC DNA]</scope>
    <source>
        <strain evidence="1 2">Hex-1 MGV</strain>
    </source>
</reference>
<accession>A0A2S8FQE8</accession>
<evidence type="ECO:0000313" key="2">
    <source>
        <dbReference type="Proteomes" id="UP000238322"/>
    </source>
</evidence>
<protein>
    <submittedName>
        <fullName evidence="1">Uncharacterized protein</fullName>
    </submittedName>
</protein>
<sequence length="70" mass="7765">MFAKSGLVFLAGKVFQRKVCLTGTSLTFVPRSGEKRGNAFSNFKSPTLAGVDEPKYQDGLREVMQWTAYT</sequence>
<dbReference type="EMBL" id="PUHY01000010">
    <property type="protein sequence ID" value="PQO34413.1"/>
    <property type="molecule type" value="Genomic_DNA"/>
</dbReference>
<organism evidence="1 2">
    <name type="scientific">Blastopirellula marina</name>
    <dbReference type="NCBI Taxonomy" id="124"/>
    <lineage>
        <taxon>Bacteria</taxon>
        <taxon>Pseudomonadati</taxon>
        <taxon>Planctomycetota</taxon>
        <taxon>Planctomycetia</taxon>
        <taxon>Pirellulales</taxon>
        <taxon>Pirellulaceae</taxon>
        <taxon>Blastopirellula</taxon>
    </lineage>
</organism>
<comment type="caution">
    <text evidence="1">The sequence shown here is derived from an EMBL/GenBank/DDBJ whole genome shotgun (WGS) entry which is preliminary data.</text>
</comment>
<gene>
    <name evidence="1" type="ORF">C5Y83_12865</name>
</gene>
<name>A0A2S8FQE8_9BACT</name>